<accession>E8V8D6</accession>
<feature type="compositionally biased region" description="Basic and acidic residues" evidence="1">
    <location>
        <begin position="18"/>
        <end position="40"/>
    </location>
</feature>
<reference evidence="2 3" key="1">
    <citation type="journal article" date="2012" name="Stand. Genomic Sci.">
        <title>Complete genome sequence of Terriglobus saanensis type strain SP1PR4(T), an Acidobacteria from tundra soil.</title>
        <authorList>
            <person name="Rawat S.R."/>
            <person name="Mannisto M.K."/>
            <person name="Starovoytov V."/>
            <person name="Goodwin L."/>
            <person name="Nolan M."/>
            <person name="Hauser L."/>
            <person name="Land M."/>
            <person name="Davenport K.W."/>
            <person name="Woyke T."/>
            <person name="Haggblom M.M."/>
        </authorList>
    </citation>
    <scope>NUCLEOTIDE SEQUENCE</scope>
    <source>
        <strain evidence="3">ATCC BAA-1853 / DSM 23119 / SP1PR4</strain>
    </source>
</reference>
<name>E8V8D6_TERSS</name>
<evidence type="ECO:0000256" key="1">
    <source>
        <dbReference type="SAM" id="MobiDB-lite"/>
    </source>
</evidence>
<proteinExistence type="predicted"/>
<dbReference type="RefSeq" id="WP_013567572.1">
    <property type="nucleotide sequence ID" value="NC_014963.1"/>
</dbReference>
<keyword evidence="3" id="KW-1185">Reference proteome</keyword>
<sequence length="62" mass="7035">MNEVSKVDANSTKSPARPSHEAIEHPEHQSNLDRIAEESATRSSNRMKNNEQRDPESTIFTK</sequence>
<gene>
    <name evidence="2" type="ordered locus">AciPR4_1006</name>
</gene>
<dbReference type="OrthoDB" id="126632at2"/>
<organism evidence="2 3">
    <name type="scientific">Terriglobus saanensis (strain ATCC BAA-1853 / DSM 23119 / SP1PR4)</name>
    <dbReference type="NCBI Taxonomy" id="401053"/>
    <lineage>
        <taxon>Bacteria</taxon>
        <taxon>Pseudomonadati</taxon>
        <taxon>Acidobacteriota</taxon>
        <taxon>Terriglobia</taxon>
        <taxon>Terriglobales</taxon>
        <taxon>Acidobacteriaceae</taxon>
        <taxon>Terriglobus</taxon>
    </lineage>
</organism>
<evidence type="ECO:0000313" key="2">
    <source>
        <dbReference type="EMBL" id="ADV81839.1"/>
    </source>
</evidence>
<dbReference type="Proteomes" id="UP000006844">
    <property type="component" value="Chromosome"/>
</dbReference>
<protein>
    <submittedName>
        <fullName evidence="2">Uncharacterized protein</fullName>
    </submittedName>
</protein>
<dbReference type="HOGENOM" id="CLU_2902774_0_0_0"/>
<dbReference type="AlphaFoldDB" id="E8V8D6"/>
<dbReference type="STRING" id="401053.AciPR4_1006"/>
<evidence type="ECO:0000313" key="3">
    <source>
        <dbReference type="Proteomes" id="UP000006844"/>
    </source>
</evidence>
<dbReference type="KEGG" id="tsa:AciPR4_1006"/>
<feature type="region of interest" description="Disordered" evidence="1">
    <location>
        <begin position="1"/>
        <end position="62"/>
    </location>
</feature>
<dbReference type="EMBL" id="CP002467">
    <property type="protein sequence ID" value="ADV81839.1"/>
    <property type="molecule type" value="Genomic_DNA"/>
</dbReference>